<dbReference type="Gene3D" id="3.40.30.10">
    <property type="entry name" value="Glutaredoxin"/>
    <property type="match status" value="1"/>
</dbReference>
<accession>A0A2I0WHH7</accession>
<dbReference type="Proteomes" id="UP000233837">
    <property type="component" value="Unassembled WGS sequence"/>
</dbReference>
<dbReference type="Pfam" id="PF00085">
    <property type="entry name" value="Thioredoxin"/>
    <property type="match status" value="1"/>
</dbReference>
<dbReference type="SUPFAM" id="SSF52833">
    <property type="entry name" value="Thioredoxin-like"/>
    <property type="match status" value="1"/>
</dbReference>
<reference evidence="2 3" key="1">
    <citation type="journal article" date="2016" name="Sci. Rep.">
        <title>The Dendrobium catenatum Lindl. genome sequence provides insights into polysaccharide synthase, floral development and adaptive evolution.</title>
        <authorList>
            <person name="Zhang G.Q."/>
            <person name="Xu Q."/>
            <person name="Bian C."/>
            <person name="Tsai W.C."/>
            <person name="Yeh C.M."/>
            <person name="Liu K.W."/>
            <person name="Yoshida K."/>
            <person name="Zhang L.S."/>
            <person name="Chang S.B."/>
            <person name="Chen F."/>
            <person name="Shi Y."/>
            <person name="Su Y.Y."/>
            <person name="Zhang Y.Q."/>
            <person name="Chen L.J."/>
            <person name="Yin Y."/>
            <person name="Lin M."/>
            <person name="Huang H."/>
            <person name="Deng H."/>
            <person name="Wang Z.W."/>
            <person name="Zhu S.L."/>
            <person name="Zhao X."/>
            <person name="Deng C."/>
            <person name="Niu S.C."/>
            <person name="Huang J."/>
            <person name="Wang M."/>
            <person name="Liu G.H."/>
            <person name="Yang H.J."/>
            <person name="Xiao X.J."/>
            <person name="Hsiao Y.Y."/>
            <person name="Wu W.L."/>
            <person name="Chen Y.Y."/>
            <person name="Mitsuda N."/>
            <person name="Ohme-Takagi M."/>
            <person name="Luo Y.B."/>
            <person name="Van de Peer Y."/>
            <person name="Liu Z.J."/>
        </authorList>
    </citation>
    <scope>NUCLEOTIDE SEQUENCE [LARGE SCALE GENOMIC DNA]</scope>
    <source>
        <tissue evidence="2">The whole plant</tissue>
    </source>
</reference>
<evidence type="ECO:0000259" key="1">
    <source>
        <dbReference type="PROSITE" id="PS51352"/>
    </source>
</evidence>
<dbReference type="EMBL" id="KZ502642">
    <property type="protein sequence ID" value="PKU75124.1"/>
    <property type="molecule type" value="Genomic_DNA"/>
</dbReference>
<keyword evidence="3" id="KW-1185">Reference proteome</keyword>
<reference evidence="2 3" key="2">
    <citation type="journal article" date="2017" name="Nature">
        <title>The Apostasia genome and the evolution of orchids.</title>
        <authorList>
            <person name="Zhang G.Q."/>
            <person name="Liu K.W."/>
            <person name="Li Z."/>
            <person name="Lohaus R."/>
            <person name="Hsiao Y.Y."/>
            <person name="Niu S.C."/>
            <person name="Wang J.Y."/>
            <person name="Lin Y.C."/>
            <person name="Xu Q."/>
            <person name="Chen L.J."/>
            <person name="Yoshida K."/>
            <person name="Fujiwara S."/>
            <person name="Wang Z.W."/>
            <person name="Zhang Y.Q."/>
            <person name="Mitsuda N."/>
            <person name="Wang M."/>
            <person name="Liu G.H."/>
            <person name="Pecoraro L."/>
            <person name="Huang H.X."/>
            <person name="Xiao X.J."/>
            <person name="Lin M."/>
            <person name="Wu X.Y."/>
            <person name="Wu W.L."/>
            <person name="Chen Y.Y."/>
            <person name="Chang S.B."/>
            <person name="Sakamoto S."/>
            <person name="Ohme-Takagi M."/>
            <person name="Yagi M."/>
            <person name="Zeng S.J."/>
            <person name="Shen C.Y."/>
            <person name="Yeh C.M."/>
            <person name="Luo Y.B."/>
            <person name="Tsai W.C."/>
            <person name="Van de Peer Y."/>
            <person name="Liu Z.J."/>
        </authorList>
    </citation>
    <scope>NUCLEOTIDE SEQUENCE [LARGE SCALE GENOMIC DNA]</scope>
    <source>
        <tissue evidence="2">The whole plant</tissue>
    </source>
</reference>
<dbReference type="PANTHER" id="PTHR47126">
    <property type="entry name" value="5'-ADENYLYLSULFATE REDUCTASE-LIKE 7"/>
    <property type="match status" value="1"/>
</dbReference>
<gene>
    <name evidence="2" type="primary">APRL5</name>
    <name evidence="2" type="ORF">MA16_Dca021896</name>
</gene>
<organism evidence="2 3">
    <name type="scientific">Dendrobium catenatum</name>
    <dbReference type="NCBI Taxonomy" id="906689"/>
    <lineage>
        <taxon>Eukaryota</taxon>
        <taxon>Viridiplantae</taxon>
        <taxon>Streptophyta</taxon>
        <taxon>Embryophyta</taxon>
        <taxon>Tracheophyta</taxon>
        <taxon>Spermatophyta</taxon>
        <taxon>Magnoliopsida</taxon>
        <taxon>Liliopsida</taxon>
        <taxon>Asparagales</taxon>
        <taxon>Orchidaceae</taxon>
        <taxon>Epidendroideae</taxon>
        <taxon>Malaxideae</taxon>
        <taxon>Dendrobiinae</taxon>
        <taxon>Dendrobium</taxon>
    </lineage>
</organism>
<dbReference type="PANTHER" id="PTHR47126:SF3">
    <property type="entry name" value="5'-ADENYLYLSULFATE REDUCTASE-LIKE 5"/>
    <property type="match status" value="1"/>
</dbReference>
<feature type="domain" description="Thioredoxin" evidence="1">
    <location>
        <begin position="1"/>
        <end position="111"/>
    </location>
</feature>
<proteinExistence type="predicted"/>
<protein>
    <submittedName>
        <fullName evidence="2">5'-adenylylsulfate reductase-like 5</fullName>
    </submittedName>
</protein>
<dbReference type="InterPro" id="IPR013766">
    <property type="entry name" value="Thioredoxin_domain"/>
</dbReference>
<sequence length="235" mass="26772">MFYTPILQVNGDTLDKELAHAQDGTYYSVFFYASWCPFSQKFRSIFDTLSSMFPQIRHLAVEQYSAMPSVFSRYGIHGFPAFVLTSRTASIRYHGLKDLDSLVDFYREHTGEDPVAYFSIDQGKENTGALQPWRGTTKKFLKNEPYLAFSLLFVFLRAFTYFLPKVLSQLKASWALYTHLHVDLVDVKRIWRKIGLTSKTGNFQKGAKSARVWASSLASVSLGESSPTRPTLLDS</sequence>
<evidence type="ECO:0000313" key="2">
    <source>
        <dbReference type="EMBL" id="PKU75124.1"/>
    </source>
</evidence>
<dbReference type="PROSITE" id="PS51352">
    <property type="entry name" value="THIOREDOXIN_2"/>
    <property type="match status" value="1"/>
</dbReference>
<name>A0A2I0WHH7_9ASPA</name>
<dbReference type="InterPro" id="IPR036249">
    <property type="entry name" value="Thioredoxin-like_sf"/>
</dbReference>
<dbReference type="InterPro" id="IPR044794">
    <property type="entry name" value="APRL5/7"/>
</dbReference>
<evidence type="ECO:0000313" key="3">
    <source>
        <dbReference type="Proteomes" id="UP000233837"/>
    </source>
</evidence>
<dbReference type="AlphaFoldDB" id="A0A2I0WHH7"/>